<dbReference type="SUPFAM" id="SSF50978">
    <property type="entry name" value="WD40 repeat-like"/>
    <property type="match status" value="1"/>
</dbReference>
<dbReference type="Pfam" id="PF12660">
    <property type="entry name" value="zf-TFIIIC"/>
    <property type="match status" value="1"/>
</dbReference>
<dbReference type="Pfam" id="PF12657">
    <property type="entry name" value="TFIIIC_delta"/>
    <property type="match status" value="1"/>
</dbReference>
<dbReference type="EnsemblMetazoa" id="XM_038188763.1">
    <property type="protein sequence ID" value="XP_038044691.1"/>
    <property type="gene ID" value="LOC119719345"/>
</dbReference>
<dbReference type="InterPro" id="IPR024764">
    <property type="entry name" value="TFIIIC_Znf"/>
</dbReference>
<dbReference type="GO" id="GO:0004402">
    <property type="term" value="F:histone acetyltransferase activity"/>
    <property type="evidence" value="ECO:0007669"/>
    <property type="project" value="InterPro"/>
</dbReference>
<dbReference type="GO" id="GO:0000127">
    <property type="term" value="C:transcription factor TFIIIC complex"/>
    <property type="evidence" value="ECO:0007669"/>
    <property type="project" value="InterPro"/>
</dbReference>
<reference evidence="3" key="1">
    <citation type="submission" date="2022-11" db="UniProtKB">
        <authorList>
            <consortium name="EnsemblMetazoa"/>
        </authorList>
    </citation>
    <scope>IDENTIFICATION</scope>
</reference>
<dbReference type="InterPro" id="IPR036322">
    <property type="entry name" value="WD40_repeat_dom_sf"/>
</dbReference>
<evidence type="ECO:0000259" key="2">
    <source>
        <dbReference type="Pfam" id="PF12660"/>
    </source>
</evidence>
<dbReference type="InterPro" id="IPR044230">
    <property type="entry name" value="GTF3C4"/>
</dbReference>
<dbReference type="OrthoDB" id="6021743at2759"/>
<dbReference type="GeneID" id="119719345"/>
<dbReference type="PANTHER" id="PTHR15496">
    <property type="entry name" value="GENERAL TRANSCRIPTION FACTOR 3C POLYPEPTIDE 4 FAMILY"/>
    <property type="match status" value="1"/>
</dbReference>
<dbReference type="PANTHER" id="PTHR15496:SF2">
    <property type="entry name" value="GENERAL TRANSCRIPTION FACTOR 3C POLYPEPTIDE 4"/>
    <property type="match status" value="1"/>
</dbReference>
<evidence type="ECO:0000259" key="1">
    <source>
        <dbReference type="Pfam" id="PF12657"/>
    </source>
</evidence>
<dbReference type="AlphaFoldDB" id="A0A913Z110"/>
<dbReference type="GO" id="GO:0006384">
    <property type="term" value="P:transcription initiation at RNA polymerase III promoter"/>
    <property type="evidence" value="ECO:0007669"/>
    <property type="project" value="InterPro"/>
</dbReference>
<dbReference type="Gene3D" id="2.130.10.10">
    <property type="entry name" value="YVTN repeat-like/Quinoprotein amine dehydrogenase"/>
    <property type="match status" value="1"/>
</dbReference>
<dbReference type="RefSeq" id="XP_038044691.1">
    <property type="nucleotide sequence ID" value="XM_038188763.1"/>
</dbReference>
<protein>
    <recommendedName>
        <fullName evidence="5">Transcription factor IIIC 90kDa subunit N-terminal domain-containing protein</fullName>
    </recommendedName>
</protein>
<dbReference type="OMA" id="GFAHINE"/>
<sequence length="737" mass="81598">MEQSETKMAAPIILVHSPVSSDAISWSEDNRIAIATPKCVIIFSLQCDPTEQNSNFVFHKSIIKPHAEILELDVGIAIDFEALNDEERRNCLVRSLLIDRTLSPPASTNSNENYDRISRNSFKLVRWSPAGTREFDSVLLACLALDHRLTVNKRTSKTGNMTMVVDLSLLLSKLLPQRGFAHINEEPRPDLPAEPSLETKCVEFKRRVYMLAAVAMDWSGTFRPAPGLDRACGLSQDETWELEKESFRLLAVAMKSGHVAIWKFRLHLGSEADISLYNAFDSGYQWPVSLAWCREPPLQTTSQSTKAWLAVGDIQGCISVWSIQEENETTSPTFTKCLDVWVDQDLISVSHMAWTNIAHKEESSSIATLVVTKGPYLMVFLVDLGSGTVVRSAHNSGKNPILSTSLCVFGSMVLTNSSFGETHRTVIDWTKSDGVLETDVMESSDANCKSSGITISPHGVYIAKPVMHRISRRSPYPRTLNISTVGNMETAVAELLDCQEDLSEKTDLLEFLRQNFVNTGDGLPQELESVADGESAVEASSGKGGAHSYTLRLRRYLLLMKMNKVGGGTDKDAEGEKESDIQRIEGELRELHVLTALQFWQQMSAKKVGDNATAHTTTLLLMADWLSTSSKSSDEPIRSLVTEVYKSNPHETEVGKRETCDLCGEIVAFTSAVSDACPNGHGWSRCQLSLQLCQTTAKSRECLYCSAMALSAQNQSDSAWLRRILRQCCLLCASMFV</sequence>
<dbReference type="InterPro" id="IPR015943">
    <property type="entry name" value="WD40/YVTN_repeat-like_dom_sf"/>
</dbReference>
<dbReference type="InterPro" id="IPR024761">
    <property type="entry name" value="TFIIIC_delta_N"/>
</dbReference>
<evidence type="ECO:0000313" key="4">
    <source>
        <dbReference type="Proteomes" id="UP000887568"/>
    </source>
</evidence>
<keyword evidence="4" id="KW-1185">Reference proteome</keyword>
<proteinExistence type="predicted"/>
<feature type="domain" description="Transcription factor IIIC 90kDa subunit N-terminal" evidence="1">
    <location>
        <begin position="26"/>
        <end position="463"/>
    </location>
</feature>
<evidence type="ECO:0000313" key="3">
    <source>
        <dbReference type="EnsemblMetazoa" id="XP_038044691.1"/>
    </source>
</evidence>
<dbReference type="Proteomes" id="UP000887568">
    <property type="component" value="Unplaced"/>
</dbReference>
<organism evidence="3 4">
    <name type="scientific">Patiria miniata</name>
    <name type="common">Bat star</name>
    <name type="synonym">Asterina miniata</name>
    <dbReference type="NCBI Taxonomy" id="46514"/>
    <lineage>
        <taxon>Eukaryota</taxon>
        <taxon>Metazoa</taxon>
        <taxon>Echinodermata</taxon>
        <taxon>Eleutherozoa</taxon>
        <taxon>Asterozoa</taxon>
        <taxon>Asteroidea</taxon>
        <taxon>Valvatacea</taxon>
        <taxon>Valvatida</taxon>
        <taxon>Asterinidae</taxon>
        <taxon>Patiria</taxon>
    </lineage>
</organism>
<feature type="domain" description="Transcription factor IIIC putative zinc-finger" evidence="2">
    <location>
        <begin position="654"/>
        <end position="733"/>
    </location>
</feature>
<name>A0A913Z110_PATMI</name>
<accession>A0A913Z110</accession>
<evidence type="ECO:0008006" key="5">
    <source>
        <dbReference type="Google" id="ProtNLM"/>
    </source>
</evidence>